<dbReference type="AlphaFoldDB" id="X1L4B9"/>
<gene>
    <name evidence="2" type="ORF">S03H2_72090</name>
</gene>
<dbReference type="Gene3D" id="3.10.105.10">
    <property type="entry name" value="Dipeptide-binding Protein, Domain 3"/>
    <property type="match status" value="1"/>
</dbReference>
<protein>
    <recommendedName>
        <fullName evidence="1">Solute-binding protein family 5 domain-containing protein</fullName>
    </recommendedName>
</protein>
<dbReference type="SUPFAM" id="SSF53850">
    <property type="entry name" value="Periplasmic binding protein-like II"/>
    <property type="match status" value="1"/>
</dbReference>
<organism evidence="2">
    <name type="scientific">marine sediment metagenome</name>
    <dbReference type="NCBI Taxonomy" id="412755"/>
    <lineage>
        <taxon>unclassified sequences</taxon>
        <taxon>metagenomes</taxon>
        <taxon>ecological metagenomes</taxon>
    </lineage>
</organism>
<feature type="non-terminal residue" evidence="2">
    <location>
        <position position="71"/>
    </location>
</feature>
<feature type="non-terminal residue" evidence="2">
    <location>
        <position position="1"/>
    </location>
</feature>
<evidence type="ECO:0000259" key="1">
    <source>
        <dbReference type="Pfam" id="PF00496"/>
    </source>
</evidence>
<accession>X1L4B9</accession>
<dbReference type="EMBL" id="BARU01048550">
    <property type="protein sequence ID" value="GAH97284.1"/>
    <property type="molecule type" value="Genomic_DNA"/>
</dbReference>
<reference evidence="2" key="1">
    <citation type="journal article" date="2014" name="Front. Microbiol.">
        <title>High frequency of phylogenetically diverse reductive dehalogenase-homologous genes in deep subseafloor sedimentary metagenomes.</title>
        <authorList>
            <person name="Kawai M."/>
            <person name="Futagami T."/>
            <person name="Toyoda A."/>
            <person name="Takaki Y."/>
            <person name="Nishi S."/>
            <person name="Hori S."/>
            <person name="Arai W."/>
            <person name="Tsubouchi T."/>
            <person name="Morono Y."/>
            <person name="Uchiyama I."/>
            <person name="Ito T."/>
            <person name="Fujiyama A."/>
            <person name="Inagaki F."/>
            <person name="Takami H."/>
        </authorList>
    </citation>
    <scope>NUCLEOTIDE SEQUENCE</scope>
    <source>
        <strain evidence="2">Expedition CK06-06</strain>
    </source>
</reference>
<feature type="domain" description="Solute-binding protein family 5" evidence="1">
    <location>
        <begin position="3"/>
        <end position="70"/>
    </location>
</feature>
<sequence>AYLNNEIYVSDINPGQLAYATEFIPEELHSTPSFHVFYLTFDTTKPPFNDVRVRQAFNHAMDREEMCSTVL</sequence>
<name>X1L4B9_9ZZZZ</name>
<dbReference type="Pfam" id="PF00496">
    <property type="entry name" value="SBP_bac_5"/>
    <property type="match status" value="1"/>
</dbReference>
<dbReference type="InterPro" id="IPR000914">
    <property type="entry name" value="SBP_5_dom"/>
</dbReference>
<proteinExistence type="predicted"/>
<evidence type="ECO:0000313" key="2">
    <source>
        <dbReference type="EMBL" id="GAH97284.1"/>
    </source>
</evidence>
<dbReference type="Gene3D" id="3.40.190.10">
    <property type="entry name" value="Periplasmic binding protein-like II"/>
    <property type="match status" value="1"/>
</dbReference>
<comment type="caution">
    <text evidence="2">The sequence shown here is derived from an EMBL/GenBank/DDBJ whole genome shotgun (WGS) entry which is preliminary data.</text>
</comment>